<dbReference type="SUPFAM" id="SSF100895">
    <property type="entry name" value="Kazal-type serine protease inhibitors"/>
    <property type="match status" value="1"/>
</dbReference>
<keyword evidence="1" id="KW-0812">Transmembrane</keyword>
<evidence type="ECO:0000313" key="2">
    <source>
        <dbReference type="EMBL" id="JAT37569.1"/>
    </source>
</evidence>
<proteinExistence type="predicted"/>
<evidence type="ECO:0008006" key="3">
    <source>
        <dbReference type="Google" id="ProtNLM"/>
    </source>
</evidence>
<feature type="transmembrane region" description="Helical" evidence="1">
    <location>
        <begin position="12"/>
        <end position="30"/>
    </location>
</feature>
<feature type="non-terminal residue" evidence="2">
    <location>
        <position position="1"/>
    </location>
</feature>
<gene>
    <name evidence="2" type="ORF">g.6525</name>
</gene>
<dbReference type="InterPro" id="IPR036058">
    <property type="entry name" value="Kazal_dom_sf"/>
</dbReference>
<evidence type="ECO:0000256" key="1">
    <source>
        <dbReference type="SAM" id="Phobius"/>
    </source>
</evidence>
<accession>A0A1B6MNX2</accession>
<dbReference type="EMBL" id="GEBQ01002408">
    <property type="protein sequence ID" value="JAT37569.1"/>
    <property type="molecule type" value="Transcribed_RNA"/>
</dbReference>
<reference evidence="2" key="1">
    <citation type="submission" date="2015-11" db="EMBL/GenBank/DDBJ databases">
        <title>De novo transcriptome assembly of four potential Pierce s Disease insect vectors from Arizona vineyards.</title>
        <authorList>
            <person name="Tassone E.E."/>
        </authorList>
    </citation>
    <scope>NUCLEOTIDE SEQUENCE</scope>
</reference>
<protein>
    <recommendedName>
        <fullName evidence="3">Kazal-like domain-containing protein</fullName>
    </recommendedName>
</protein>
<sequence>DLVLAAHPDMRISSLLLVACVGVAAGDMLARWKEWYQTKFKPCVQVCPRHWEFVCGYDQHLLRYAVASSACALQKHNACSSEDYQVVPVDKCLAYLKFAPESVKPSVNSPLPVMMVLD</sequence>
<dbReference type="AlphaFoldDB" id="A0A1B6MNX2"/>
<organism evidence="2">
    <name type="scientific">Graphocephala atropunctata</name>
    <dbReference type="NCBI Taxonomy" id="36148"/>
    <lineage>
        <taxon>Eukaryota</taxon>
        <taxon>Metazoa</taxon>
        <taxon>Ecdysozoa</taxon>
        <taxon>Arthropoda</taxon>
        <taxon>Hexapoda</taxon>
        <taxon>Insecta</taxon>
        <taxon>Pterygota</taxon>
        <taxon>Neoptera</taxon>
        <taxon>Paraneoptera</taxon>
        <taxon>Hemiptera</taxon>
        <taxon>Auchenorrhyncha</taxon>
        <taxon>Membracoidea</taxon>
        <taxon>Cicadellidae</taxon>
        <taxon>Cicadellinae</taxon>
        <taxon>Cicadellini</taxon>
        <taxon>Graphocephala</taxon>
    </lineage>
</organism>
<keyword evidence="1" id="KW-1133">Transmembrane helix</keyword>
<name>A0A1B6MNX2_9HEMI</name>
<keyword evidence="1" id="KW-0472">Membrane</keyword>